<dbReference type="EMBL" id="SGXD01000002">
    <property type="protein sequence ID" value="RZS89714.1"/>
    <property type="molecule type" value="Genomic_DNA"/>
</dbReference>
<reference evidence="1 2" key="1">
    <citation type="submission" date="2019-02" db="EMBL/GenBank/DDBJ databases">
        <title>Genomic Encyclopedia of Type Strains, Phase IV (KMG-IV): sequencing the most valuable type-strain genomes for metagenomic binning, comparative biology and taxonomic classification.</title>
        <authorList>
            <person name="Goeker M."/>
        </authorList>
    </citation>
    <scope>NUCLEOTIDE SEQUENCE [LARGE SCALE GENOMIC DNA]</scope>
    <source>
        <strain evidence="1 2">DSM 45622</strain>
    </source>
</reference>
<organism evidence="1 2">
    <name type="scientific">Motilibacter rhizosphaerae</name>
    <dbReference type="NCBI Taxonomy" id="598652"/>
    <lineage>
        <taxon>Bacteria</taxon>
        <taxon>Bacillati</taxon>
        <taxon>Actinomycetota</taxon>
        <taxon>Actinomycetes</taxon>
        <taxon>Motilibacterales</taxon>
        <taxon>Motilibacteraceae</taxon>
        <taxon>Motilibacter</taxon>
    </lineage>
</organism>
<evidence type="ECO:0008006" key="3">
    <source>
        <dbReference type="Google" id="ProtNLM"/>
    </source>
</evidence>
<protein>
    <recommendedName>
        <fullName evidence="3">Transcriptional regulator, AbiEi antitoxin, Type IV TA system</fullName>
    </recommendedName>
</protein>
<dbReference type="OrthoDB" id="4870610at2"/>
<dbReference type="RefSeq" id="WP_130492280.1">
    <property type="nucleotide sequence ID" value="NZ_SGXD01000002.1"/>
</dbReference>
<dbReference type="AlphaFoldDB" id="A0A4Q7NS10"/>
<name>A0A4Q7NS10_9ACTN</name>
<accession>A0A4Q7NS10</accession>
<evidence type="ECO:0000313" key="2">
    <source>
        <dbReference type="Proteomes" id="UP000293638"/>
    </source>
</evidence>
<dbReference type="Proteomes" id="UP000293638">
    <property type="component" value="Unassembled WGS sequence"/>
</dbReference>
<keyword evidence="2" id="KW-1185">Reference proteome</keyword>
<comment type="caution">
    <text evidence="1">The sequence shown here is derived from an EMBL/GenBank/DDBJ whole genome shotgun (WGS) entry which is preliminary data.</text>
</comment>
<gene>
    <name evidence="1" type="ORF">EV189_1487</name>
</gene>
<evidence type="ECO:0000313" key="1">
    <source>
        <dbReference type="EMBL" id="RZS89714.1"/>
    </source>
</evidence>
<proteinExistence type="predicted"/>
<sequence>MPRRSLRTDSALIADLAEHRDGVTTLAELAQMGIAAPTAVGRCRPGGPWQSPLPGVVVLHSGRPSQGQLERAALAYAGDGSALTGIAALRRAGVPRLPPPEPIRVLVPHEHRRQSRRFVVVERTRRMPEDLDVVRGLPCAPPARALVDECRQLHAPAEVRALVAAAVQSSVCSVSELREEHAAAANRRKALMAMVLAEVGAGVRSVAEGDARRVVLRSGLPQPLWNVDLLDQHGRFLARPDAWWDELAVALEIDSVEWHISPSDYLRTQDRQRRLTELGVLVVPVAPGEVRRRPQALVEQLRRTLAAAALRPRPAVQVVTRAAA</sequence>